<keyword evidence="3" id="KW-1185">Reference proteome</keyword>
<reference evidence="2" key="1">
    <citation type="submission" date="2021-07" db="EMBL/GenBank/DDBJ databases">
        <authorList>
            <person name="Durling M."/>
        </authorList>
    </citation>
    <scope>NUCLEOTIDE SEQUENCE</scope>
</reference>
<dbReference type="AlphaFoldDB" id="A0A9N9LZ63"/>
<feature type="chain" id="PRO_5040260279" evidence="1">
    <location>
        <begin position="18"/>
        <end position="140"/>
    </location>
</feature>
<proteinExistence type="predicted"/>
<keyword evidence="1" id="KW-0732">Signal</keyword>
<sequence>MRLTSIFMLAFASSVLAQAGQKVNDERTKSPVFCNNGTAGDGACEQNGMITYYCLKAQIPGFTELRALYATGRNPEGDDRYGIRLPSSCWNADELLGNMTLPKRTNLEQEKEGVATRGRILGIRIALEKEESNWDRLLSY</sequence>
<dbReference type="Proteomes" id="UP000701801">
    <property type="component" value="Unassembled WGS sequence"/>
</dbReference>
<feature type="signal peptide" evidence="1">
    <location>
        <begin position="1"/>
        <end position="17"/>
    </location>
</feature>
<dbReference type="EMBL" id="CAJVRM010000640">
    <property type="protein sequence ID" value="CAG8982518.1"/>
    <property type="molecule type" value="Genomic_DNA"/>
</dbReference>
<gene>
    <name evidence="2" type="ORF">HYALB_00002298</name>
</gene>
<organism evidence="2 3">
    <name type="scientific">Hymenoscyphus albidus</name>
    <dbReference type="NCBI Taxonomy" id="595503"/>
    <lineage>
        <taxon>Eukaryota</taxon>
        <taxon>Fungi</taxon>
        <taxon>Dikarya</taxon>
        <taxon>Ascomycota</taxon>
        <taxon>Pezizomycotina</taxon>
        <taxon>Leotiomycetes</taxon>
        <taxon>Helotiales</taxon>
        <taxon>Helotiaceae</taxon>
        <taxon>Hymenoscyphus</taxon>
    </lineage>
</organism>
<evidence type="ECO:0000313" key="2">
    <source>
        <dbReference type="EMBL" id="CAG8982518.1"/>
    </source>
</evidence>
<protein>
    <submittedName>
        <fullName evidence="2">Uncharacterized protein</fullName>
    </submittedName>
</protein>
<accession>A0A9N9LZ63</accession>
<name>A0A9N9LZ63_9HELO</name>
<evidence type="ECO:0000313" key="3">
    <source>
        <dbReference type="Proteomes" id="UP000701801"/>
    </source>
</evidence>
<evidence type="ECO:0000256" key="1">
    <source>
        <dbReference type="SAM" id="SignalP"/>
    </source>
</evidence>
<comment type="caution">
    <text evidence="2">The sequence shown here is derived from an EMBL/GenBank/DDBJ whole genome shotgun (WGS) entry which is preliminary data.</text>
</comment>